<evidence type="ECO:0000256" key="1">
    <source>
        <dbReference type="PROSITE-ProRule" id="PRU00339"/>
    </source>
</evidence>
<reference evidence="2 3" key="1">
    <citation type="submission" date="2020-08" db="EMBL/GenBank/DDBJ databases">
        <title>Genomic Encyclopedia of Type Strains, Phase IV (KMG-IV): sequencing the most valuable type-strain genomes for metagenomic binning, comparative biology and taxonomic classification.</title>
        <authorList>
            <person name="Goeker M."/>
        </authorList>
    </citation>
    <scope>NUCLEOTIDE SEQUENCE [LARGE SCALE GENOMIC DNA]</scope>
    <source>
        <strain evidence="2 3">DSM 24696</strain>
    </source>
</reference>
<dbReference type="AlphaFoldDB" id="A0A840QTH6"/>
<evidence type="ECO:0000313" key="2">
    <source>
        <dbReference type="EMBL" id="MBB5174591.1"/>
    </source>
</evidence>
<proteinExistence type="predicted"/>
<evidence type="ECO:0000313" key="3">
    <source>
        <dbReference type="Proteomes" id="UP000551878"/>
    </source>
</evidence>
<organism evidence="2 3">
    <name type="scientific">Texcoconibacillus texcoconensis</name>
    <dbReference type="NCBI Taxonomy" id="1095777"/>
    <lineage>
        <taxon>Bacteria</taxon>
        <taxon>Bacillati</taxon>
        <taxon>Bacillota</taxon>
        <taxon>Bacilli</taxon>
        <taxon>Bacillales</taxon>
        <taxon>Bacillaceae</taxon>
        <taxon>Texcoconibacillus</taxon>
    </lineage>
</organism>
<dbReference type="PROSITE" id="PS50005">
    <property type="entry name" value="TPR"/>
    <property type="match status" value="1"/>
</dbReference>
<name>A0A840QTH6_9BACI</name>
<gene>
    <name evidence="2" type="ORF">HNQ41_002808</name>
</gene>
<dbReference type="Proteomes" id="UP000551878">
    <property type="component" value="Unassembled WGS sequence"/>
</dbReference>
<dbReference type="EMBL" id="JACHHB010000014">
    <property type="protein sequence ID" value="MBB5174591.1"/>
    <property type="molecule type" value="Genomic_DNA"/>
</dbReference>
<dbReference type="Gene3D" id="1.25.40.10">
    <property type="entry name" value="Tetratricopeptide repeat domain"/>
    <property type="match status" value="1"/>
</dbReference>
<keyword evidence="1" id="KW-0802">TPR repeat</keyword>
<dbReference type="Pfam" id="PF13181">
    <property type="entry name" value="TPR_8"/>
    <property type="match status" value="1"/>
</dbReference>
<accession>A0A840QTH6</accession>
<comment type="caution">
    <text evidence="2">The sequence shown here is derived from an EMBL/GenBank/DDBJ whole genome shotgun (WGS) entry which is preliminary data.</text>
</comment>
<sequence length="448" mass="52448">MVLKWSDQGYQKDVYDLVKDFCSSEDAHALSEGTKRPDVYIYGKWLLQTSSQIDEYTWRLGQFALMLGMWRDMISSRDDDEAKRLYDEVASMKDDIDDERLLLIADLIEARYLLMLKETDRAMAILSDREVDVFGEAATQQGEVYPTVYRLHEATGVGADEFRSNVDVEAVYYFYKYRALGYQLSNNFTLSYDGFLRAQDVSHLFLSSGVEKGDLNYSVGVTGMRNHDLVRCVECGEVAVELFRRAQVWRRVADSYVLLGLVYKRLNRFLDAHRAFDWARSSGEWLCDRDLLGRVFNNLGELYEKMFNDDEAVRYYMKAFHFKRKQDRLVSVYSILSLLRRQEEFAKMRPWVDVGLQLYAELGEHDVLYPYYLHIKSYDYLIAGDEEVFVDFVADVVIPYFEEKLDYYNVGVYARVIGLRFMEMGDAERGARYLILSQESLDKVSHFR</sequence>
<feature type="repeat" description="TPR" evidence="1">
    <location>
        <begin position="293"/>
        <end position="326"/>
    </location>
</feature>
<dbReference type="SUPFAM" id="SSF48452">
    <property type="entry name" value="TPR-like"/>
    <property type="match status" value="1"/>
</dbReference>
<keyword evidence="3" id="KW-1185">Reference proteome</keyword>
<dbReference type="InterPro" id="IPR011990">
    <property type="entry name" value="TPR-like_helical_dom_sf"/>
</dbReference>
<protein>
    <submittedName>
        <fullName evidence="2">Tetratricopeptide (TPR) repeat protein</fullName>
    </submittedName>
</protein>
<dbReference type="InterPro" id="IPR019734">
    <property type="entry name" value="TPR_rpt"/>
</dbReference>
<dbReference type="RefSeq" id="WP_184665000.1">
    <property type="nucleotide sequence ID" value="NZ_JACHHB010000014.1"/>
</dbReference>